<comment type="function">
    <text evidence="14">Catalyzes the phosphorylation of (R)-mevalonate (MVA) to (R)-mevalonate 5-phosphate (MVAP). Functions in the mevalonate (MVA) pathway leading to isopentenyl diphosphate (IPP), a key precursor for the biosynthesis of isoprenoid compounds such as archaeal membrane lipids.</text>
</comment>
<evidence type="ECO:0000256" key="2">
    <source>
        <dbReference type="ARBA" id="ARBA00006495"/>
    </source>
</evidence>
<dbReference type="EC" id="2.7.1.36" evidence="3 14"/>
<dbReference type="InterPro" id="IPR013750">
    <property type="entry name" value="GHMP_kinase_C_dom"/>
</dbReference>
<dbReference type="GO" id="GO:0019287">
    <property type="term" value="P:isopentenyl diphosphate biosynthetic process, mevalonate pathway"/>
    <property type="evidence" value="ECO:0007669"/>
    <property type="project" value="UniProtKB-UniRule"/>
</dbReference>
<dbReference type="AlphaFoldDB" id="H1KWF4"/>
<evidence type="ECO:0000256" key="14">
    <source>
        <dbReference type="HAMAP-Rule" id="MF_00217"/>
    </source>
</evidence>
<evidence type="ECO:0000256" key="10">
    <source>
        <dbReference type="ARBA" id="ARBA00022842"/>
    </source>
</evidence>
<evidence type="ECO:0000256" key="12">
    <source>
        <dbReference type="ARBA" id="ARBA00023229"/>
    </source>
</evidence>
<evidence type="ECO:0000256" key="11">
    <source>
        <dbReference type="ARBA" id="ARBA00023098"/>
    </source>
</evidence>
<keyword evidence="8 14" id="KW-0418">Kinase</keyword>
<comment type="catalytic activity">
    <reaction evidence="14">
        <text>(R)-mevalonate + ATP = (R)-5-phosphomevalonate + ADP + H(+)</text>
        <dbReference type="Rhea" id="RHEA:17065"/>
        <dbReference type="ChEBI" id="CHEBI:15378"/>
        <dbReference type="ChEBI" id="CHEBI:30616"/>
        <dbReference type="ChEBI" id="CHEBI:36464"/>
        <dbReference type="ChEBI" id="CHEBI:58146"/>
        <dbReference type="ChEBI" id="CHEBI:456216"/>
        <dbReference type="EC" id="2.7.1.36"/>
    </reaction>
</comment>
<keyword evidence="4 14" id="KW-0963">Cytoplasm</keyword>
<dbReference type="GO" id="GO:0000287">
    <property type="term" value="F:magnesium ion binding"/>
    <property type="evidence" value="ECO:0007669"/>
    <property type="project" value="UniProtKB-UniRule"/>
</dbReference>
<dbReference type="InterPro" id="IPR036554">
    <property type="entry name" value="GHMP_kinase_C_sf"/>
</dbReference>
<dbReference type="PANTHER" id="PTHR43290">
    <property type="entry name" value="MEVALONATE KINASE"/>
    <property type="match status" value="1"/>
</dbReference>
<dbReference type="NCBIfam" id="TIGR00549">
    <property type="entry name" value="mevalon_kin"/>
    <property type="match status" value="1"/>
</dbReference>
<dbReference type="HAMAP" id="MF_00217">
    <property type="entry name" value="Mevalonate_kinase"/>
    <property type="match status" value="1"/>
</dbReference>
<dbReference type="UniPathway" id="UPA00057">
    <property type="reaction ID" value="UER00098"/>
</dbReference>
<dbReference type="Gene3D" id="3.30.230.10">
    <property type="match status" value="1"/>
</dbReference>
<evidence type="ECO:0000256" key="7">
    <source>
        <dbReference type="ARBA" id="ARBA00022741"/>
    </source>
</evidence>
<dbReference type="Proteomes" id="UP000003706">
    <property type="component" value="Unassembled WGS sequence"/>
</dbReference>
<dbReference type="GO" id="GO:0004496">
    <property type="term" value="F:mevalonate kinase activity"/>
    <property type="evidence" value="ECO:0007669"/>
    <property type="project" value="UniProtKB-UniRule"/>
</dbReference>
<evidence type="ECO:0000256" key="13">
    <source>
        <dbReference type="ARBA" id="ARBA00029438"/>
    </source>
</evidence>
<sequence length="317" mass="35614">MVLVESPAKVILFGEHAVVYGYRAISMAIDLKTTCTVEESDTTIINLKDLKKRLEIPIEEILNLDVNEYGDFKYVLCAIKNTLLYLSSHKNLDLRDLRSFKLTLTSQIPISCGLGSSASATISTIRGISKFYGSYLNDDEVAKIGFGVEKEVQGKASATDTATITYKGLLEIERNNIKRIKGELKEFIKSCKFLICYCEERKKKTSELVNEVAKHKNKDEIFRKIGNIVEKSKITFNKNEFGKLMNMNHNLLKELGVSTLKLDEVVEIGKIYGYGAKLTGAGGGGCVIILVDEGKEDDLINELKERDVEYFECRMVY</sequence>
<keyword evidence="6 14" id="KW-0808">Transferase</keyword>
<dbReference type="GO" id="GO:0005829">
    <property type="term" value="C:cytosol"/>
    <property type="evidence" value="ECO:0007669"/>
    <property type="project" value="TreeGrafter"/>
</dbReference>
<gene>
    <name evidence="14" type="primary">mvk</name>
    <name evidence="17" type="ORF">MetfoDRAFT_0127</name>
</gene>
<proteinExistence type="inferred from homology"/>
<comment type="caution">
    <text evidence="17">The sequence shown here is derived from an EMBL/GenBank/DDBJ whole genome shotgun (WGS) entry which is preliminary data.</text>
</comment>
<dbReference type="InterPro" id="IPR022937">
    <property type="entry name" value="Mevalonate_kinase_arc"/>
</dbReference>
<evidence type="ECO:0000256" key="4">
    <source>
        <dbReference type="ARBA" id="ARBA00022490"/>
    </source>
</evidence>
<feature type="domain" description="GHMP kinase C-terminal" evidence="16">
    <location>
        <begin position="239"/>
        <end position="305"/>
    </location>
</feature>
<dbReference type="OrthoDB" id="19001at2157"/>
<comment type="cofactor">
    <cofactor evidence="14">
        <name>Mg(2+)</name>
        <dbReference type="ChEBI" id="CHEBI:18420"/>
    </cofactor>
</comment>
<dbReference type="InterPro" id="IPR020568">
    <property type="entry name" value="Ribosomal_Su5_D2-typ_SF"/>
</dbReference>
<evidence type="ECO:0000256" key="5">
    <source>
        <dbReference type="ARBA" id="ARBA00022516"/>
    </source>
</evidence>
<dbReference type="STRING" id="647171.MetfoDRAFT_0127"/>
<dbReference type="SUPFAM" id="SSF54211">
    <property type="entry name" value="Ribosomal protein S5 domain 2-like"/>
    <property type="match status" value="1"/>
</dbReference>
<dbReference type="RefSeq" id="WP_007043573.1">
    <property type="nucleotide sequence ID" value="NZ_AGJL01000002.1"/>
</dbReference>
<dbReference type="SUPFAM" id="SSF55060">
    <property type="entry name" value="GHMP Kinase, C-terminal domain"/>
    <property type="match status" value="1"/>
</dbReference>
<feature type="binding site" evidence="14">
    <location>
        <begin position="109"/>
        <end position="119"/>
    </location>
    <ligand>
        <name>ATP</name>
        <dbReference type="ChEBI" id="CHEBI:30616"/>
    </ligand>
</feature>
<organism evidence="17 18">
    <name type="scientific">Methanotorris formicicus Mc-S-70</name>
    <dbReference type="NCBI Taxonomy" id="647171"/>
    <lineage>
        <taxon>Archaea</taxon>
        <taxon>Methanobacteriati</taxon>
        <taxon>Methanobacteriota</taxon>
        <taxon>Methanomada group</taxon>
        <taxon>Methanococci</taxon>
        <taxon>Methanococcales</taxon>
        <taxon>Methanocaldococcaceae</taxon>
        <taxon>Methanotorris</taxon>
    </lineage>
</organism>
<keyword evidence="10 14" id="KW-0460">Magnesium</keyword>
<dbReference type="PROSITE" id="PS00627">
    <property type="entry name" value="GHMP_KINASES_ATP"/>
    <property type="match status" value="1"/>
</dbReference>
<feature type="active site" description="Proton acceptor" evidence="14">
    <location>
        <position position="160"/>
    </location>
</feature>
<dbReference type="EMBL" id="AGJL01000002">
    <property type="protein sequence ID" value="EHP89531.1"/>
    <property type="molecule type" value="Genomic_DNA"/>
</dbReference>
<dbReference type="PATRIC" id="fig|647171.4.peg.125"/>
<comment type="subcellular location">
    <subcellularLocation>
        <location evidence="1 14">Cytoplasm</location>
    </subcellularLocation>
</comment>
<accession>H1KWF4</accession>
<comment type="similarity">
    <text evidence="2 14">Belongs to the GHMP kinase family. Mevalonate kinase subfamily.</text>
</comment>
<evidence type="ECO:0000313" key="17">
    <source>
        <dbReference type="EMBL" id="EHP89531.1"/>
    </source>
</evidence>
<protein>
    <recommendedName>
        <fullName evidence="3 14">Mevalonate kinase</fullName>
        <shortName evidence="14">MK</shortName>
        <shortName evidence="14">MVK</shortName>
        <ecNumber evidence="3 14">2.7.1.36</ecNumber>
    </recommendedName>
</protein>
<keyword evidence="11 14" id="KW-0443">Lipid metabolism</keyword>
<dbReference type="InterPro" id="IPR006204">
    <property type="entry name" value="GHMP_kinase_N_dom"/>
</dbReference>
<evidence type="ECO:0000256" key="9">
    <source>
        <dbReference type="ARBA" id="ARBA00022840"/>
    </source>
</evidence>
<keyword evidence="7 14" id="KW-0547">Nucleotide-binding</keyword>
<evidence type="ECO:0000259" key="15">
    <source>
        <dbReference type="Pfam" id="PF00288"/>
    </source>
</evidence>
<name>H1KWF4_9EURY</name>
<dbReference type="Gene3D" id="3.30.70.890">
    <property type="entry name" value="GHMP kinase, C-terminal domain"/>
    <property type="match status" value="1"/>
</dbReference>
<keyword evidence="5 14" id="KW-0444">Lipid biosynthesis</keyword>
<feature type="domain" description="GHMP kinase N-terminal" evidence="15">
    <location>
        <begin position="78"/>
        <end position="168"/>
    </location>
</feature>
<dbReference type="InterPro" id="IPR006203">
    <property type="entry name" value="GHMP_knse_ATP-bd_CS"/>
</dbReference>
<dbReference type="PANTHER" id="PTHR43290:SF2">
    <property type="entry name" value="MEVALONATE KINASE"/>
    <property type="match status" value="1"/>
</dbReference>
<evidence type="ECO:0000256" key="8">
    <source>
        <dbReference type="ARBA" id="ARBA00022777"/>
    </source>
</evidence>
<dbReference type="Pfam" id="PF00288">
    <property type="entry name" value="GHMP_kinases_N"/>
    <property type="match status" value="1"/>
</dbReference>
<evidence type="ECO:0000313" key="18">
    <source>
        <dbReference type="Proteomes" id="UP000003706"/>
    </source>
</evidence>
<keyword evidence="12 14" id="KW-0414">Isoprene biosynthesis</keyword>
<evidence type="ECO:0000256" key="1">
    <source>
        <dbReference type="ARBA" id="ARBA00004496"/>
    </source>
</evidence>
<evidence type="ECO:0000256" key="6">
    <source>
        <dbReference type="ARBA" id="ARBA00022679"/>
    </source>
</evidence>
<dbReference type="Pfam" id="PF08544">
    <property type="entry name" value="GHMP_kinases_C"/>
    <property type="match status" value="1"/>
</dbReference>
<evidence type="ECO:0000259" key="16">
    <source>
        <dbReference type="Pfam" id="PF08544"/>
    </source>
</evidence>
<comment type="subunit">
    <text evidence="14">Homodimer.</text>
</comment>
<comment type="pathway">
    <text evidence="13 14">Isoprenoid biosynthesis; isopentenyl diphosphate biosynthesis via mevalonate pathway; isopentenyl diphosphate from (R)-mevalonate: step 1/3.</text>
</comment>
<keyword evidence="9 14" id="KW-0067">ATP-binding</keyword>
<dbReference type="InterPro" id="IPR006205">
    <property type="entry name" value="Mev_gal_kin"/>
</dbReference>
<dbReference type="PRINTS" id="PR00959">
    <property type="entry name" value="MEVGALKINASE"/>
</dbReference>
<dbReference type="GO" id="GO:0005524">
    <property type="term" value="F:ATP binding"/>
    <property type="evidence" value="ECO:0007669"/>
    <property type="project" value="UniProtKB-UniRule"/>
</dbReference>
<dbReference type="InterPro" id="IPR014721">
    <property type="entry name" value="Ribsml_uS5_D2-typ_fold_subgr"/>
</dbReference>
<keyword evidence="18" id="KW-1185">Reference proteome</keyword>
<reference evidence="17 18" key="1">
    <citation type="submission" date="2011-09" db="EMBL/GenBank/DDBJ databases">
        <title>The draft genome of Methanotorris formicicus Mc-S-70.</title>
        <authorList>
            <consortium name="US DOE Joint Genome Institute (JGI-PGF)"/>
            <person name="Lucas S."/>
            <person name="Han J."/>
            <person name="Lapidus A."/>
            <person name="Cheng J.-F."/>
            <person name="Goodwin L."/>
            <person name="Pitluck S."/>
            <person name="Peters L."/>
            <person name="Land M.L."/>
            <person name="Hauser L."/>
            <person name="Sieprawska-Lupa M."/>
            <person name="Takai K."/>
            <person name="Miyazaki J."/>
            <person name="Whitman W."/>
            <person name="Woyke T.J."/>
        </authorList>
    </citation>
    <scope>NUCLEOTIDE SEQUENCE [LARGE SCALE GENOMIC DNA]</scope>
    <source>
        <strain evidence="17 18">Mc-S-70</strain>
    </source>
</reference>
<evidence type="ECO:0000256" key="3">
    <source>
        <dbReference type="ARBA" id="ARBA00012103"/>
    </source>
</evidence>